<dbReference type="AlphaFoldDB" id="A0A0E9MXG3"/>
<name>A0A0E9MXG3_9BACT</name>
<protein>
    <submittedName>
        <fullName evidence="2">Uncharacterized protein</fullName>
    </submittedName>
</protein>
<evidence type="ECO:0000313" key="2">
    <source>
        <dbReference type="EMBL" id="GAO42304.1"/>
    </source>
</evidence>
<dbReference type="EMBL" id="BBWV01000001">
    <property type="protein sequence ID" value="GAO42304.1"/>
    <property type="molecule type" value="Genomic_DNA"/>
</dbReference>
<feature type="region of interest" description="Disordered" evidence="1">
    <location>
        <begin position="113"/>
        <end position="132"/>
    </location>
</feature>
<organism evidence="2 3">
    <name type="scientific">Flavihumibacter petaseus NBRC 106054</name>
    <dbReference type="NCBI Taxonomy" id="1220578"/>
    <lineage>
        <taxon>Bacteria</taxon>
        <taxon>Pseudomonadati</taxon>
        <taxon>Bacteroidota</taxon>
        <taxon>Chitinophagia</taxon>
        <taxon>Chitinophagales</taxon>
        <taxon>Chitinophagaceae</taxon>
        <taxon>Flavihumibacter</taxon>
    </lineage>
</organism>
<accession>A0A0E9MXG3</accession>
<feature type="compositionally biased region" description="Basic and acidic residues" evidence="1">
    <location>
        <begin position="117"/>
        <end position="130"/>
    </location>
</feature>
<gene>
    <name evidence="2" type="ORF">FPE01S_01_13170</name>
</gene>
<sequence>MAIILISVHAFNLAGYSMLFGYLSRQSTQQLEREIDNQHYNDQDLVEIKVPIQVPYLNSWGSYEPIEGEITINGNHHSYVKRKITRDTLFLMCLPNRKKDQLHLAKTDYGKSANDFDTDKKENNTAKKEVNFPQYSSGHSDVVLYPPALSAPVHAGFLQEKIPASFTGQIDLPPEFVA</sequence>
<evidence type="ECO:0000256" key="1">
    <source>
        <dbReference type="SAM" id="MobiDB-lite"/>
    </source>
</evidence>
<proteinExistence type="predicted"/>
<keyword evidence="3" id="KW-1185">Reference proteome</keyword>
<reference evidence="2 3" key="1">
    <citation type="submission" date="2015-04" db="EMBL/GenBank/DDBJ databases">
        <title>Whole genome shotgun sequence of Flavihumibacter petaseus NBRC 106054.</title>
        <authorList>
            <person name="Miyazawa S."/>
            <person name="Hosoyama A."/>
            <person name="Hashimoto M."/>
            <person name="Noguchi M."/>
            <person name="Tsuchikane K."/>
            <person name="Ohji S."/>
            <person name="Yamazoe A."/>
            <person name="Ichikawa N."/>
            <person name="Kimura A."/>
            <person name="Fujita N."/>
        </authorList>
    </citation>
    <scope>NUCLEOTIDE SEQUENCE [LARGE SCALE GENOMIC DNA]</scope>
    <source>
        <strain evidence="2 3">NBRC 106054</strain>
    </source>
</reference>
<evidence type="ECO:0000313" key="3">
    <source>
        <dbReference type="Proteomes" id="UP000033121"/>
    </source>
</evidence>
<comment type="caution">
    <text evidence="2">The sequence shown here is derived from an EMBL/GenBank/DDBJ whole genome shotgun (WGS) entry which is preliminary data.</text>
</comment>
<dbReference type="STRING" id="1220578.FPE01S_01_13170"/>
<dbReference type="Proteomes" id="UP000033121">
    <property type="component" value="Unassembled WGS sequence"/>
</dbReference>